<evidence type="ECO:0000256" key="2">
    <source>
        <dbReference type="ARBA" id="ARBA00023015"/>
    </source>
</evidence>
<dbReference type="Pfam" id="PF04542">
    <property type="entry name" value="Sigma70_r2"/>
    <property type="match status" value="1"/>
</dbReference>
<keyword evidence="4" id="KW-0804">Transcription</keyword>
<dbReference type="NCBIfam" id="TIGR02937">
    <property type="entry name" value="sigma70-ECF"/>
    <property type="match status" value="1"/>
</dbReference>
<dbReference type="InterPro" id="IPR014284">
    <property type="entry name" value="RNA_pol_sigma-70_dom"/>
</dbReference>
<evidence type="ECO:0000313" key="7">
    <source>
        <dbReference type="EMBL" id="GBF35762.1"/>
    </source>
</evidence>
<dbReference type="Proteomes" id="UP000239549">
    <property type="component" value="Unassembled WGS sequence"/>
</dbReference>
<keyword evidence="2" id="KW-0805">Transcription regulation</keyword>
<keyword evidence="8" id="KW-1185">Reference proteome</keyword>
<dbReference type="InterPro" id="IPR007627">
    <property type="entry name" value="RNA_pol_sigma70_r2"/>
</dbReference>
<feature type="domain" description="RNA polymerase sigma factor 70 region 4 type 2" evidence="6">
    <location>
        <begin position="118"/>
        <end position="171"/>
    </location>
</feature>
<dbReference type="Gene3D" id="1.10.1740.10">
    <property type="match status" value="1"/>
</dbReference>
<dbReference type="RefSeq" id="WP_104373796.1">
    <property type="nucleotide sequence ID" value="NZ_BFAV01000182.1"/>
</dbReference>
<evidence type="ECO:0000259" key="6">
    <source>
        <dbReference type="Pfam" id="PF08281"/>
    </source>
</evidence>
<proteinExistence type="inferred from homology"/>
<dbReference type="EMBL" id="BFAV01000182">
    <property type="protein sequence ID" value="GBF35762.1"/>
    <property type="molecule type" value="Genomic_DNA"/>
</dbReference>
<dbReference type="OrthoDB" id="9784984at2"/>
<reference evidence="8" key="1">
    <citation type="submission" date="2018-02" db="EMBL/GenBank/DDBJ databases">
        <title>Genome sequence of Desulfocucumis palustris strain NAW-5.</title>
        <authorList>
            <person name="Watanabe M."/>
            <person name="Kojima H."/>
            <person name="Fukui M."/>
        </authorList>
    </citation>
    <scope>NUCLEOTIDE SEQUENCE [LARGE SCALE GENOMIC DNA]</scope>
    <source>
        <strain evidence="8">NAW-5</strain>
    </source>
</reference>
<evidence type="ECO:0000256" key="1">
    <source>
        <dbReference type="ARBA" id="ARBA00010641"/>
    </source>
</evidence>
<dbReference type="PANTHER" id="PTHR43133:SF57">
    <property type="entry name" value="RNA POLYMERASE SIGMA-70 FACTOR"/>
    <property type="match status" value="1"/>
</dbReference>
<dbReference type="InterPro" id="IPR013249">
    <property type="entry name" value="RNA_pol_sigma70_r4_t2"/>
</dbReference>
<sequence length="185" mass="20491">MGRVEPAAGPAPRDPAVFAEVFDQYMHRVYKYMRYRTGDRDEAEDLTSTVFEKALANMDSYNPERAGLDSWIFAIARNTLTDHRRRQGRRRDVSLDLAGELACTVNGPANQLIEKETRQELLQAVARLSDRERDIIGLKFAAGLANNAIAEMTGLTAGNVAVIIFRALKSLRSHLSAGGAGVFHE</sequence>
<gene>
    <name evidence="7" type="ORF">DCCM_4897</name>
</gene>
<dbReference type="GO" id="GO:0016987">
    <property type="term" value="F:sigma factor activity"/>
    <property type="evidence" value="ECO:0007669"/>
    <property type="project" value="UniProtKB-KW"/>
</dbReference>
<dbReference type="InterPro" id="IPR013324">
    <property type="entry name" value="RNA_pol_sigma_r3/r4-like"/>
</dbReference>
<comment type="similarity">
    <text evidence="1">Belongs to the sigma-70 factor family. ECF subfamily.</text>
</comment>
<dbReference type="InterPro" id="IPR013325">
    <property type="entry name" value="RNA_pol_sigma_r2"/>
</dbReference>
<name>A0A2L2XI06_9FIRM</name>
<dbReference type="GO" id="GO:0000428">
    <property type="term" value="C:DNA-directed RNA polymerase complex"/>
    <property type="evidence" value="ECO:0007669"/>
    <property type="project" value="UniProtKB-KW"/>
</dbReference>
<accession>A0A2L2XI06</accession>
<dbReference type="CDD" id="cd06171">
    <property type="entry name" value="Sigma70_r4"/>
    <property type="match status" value="1"/>
</dbReference>
<feature type="domain" description="RNA polymerase sigma-70 region 2" evidence="5">
    <location>
        <begin position="22"/>
        <end position="90"/>
    </location>
</feature>
<keyword evidence="3" id="KW-0731">Sigma factor</keyword>
<evidence type="ECO:0000259" key="5">
    <source>
        <dbReference type="Pfam" id="PF04542"/>
    </source>
</evidence>
<evidence type="ECO:0000256" key="4">
    <source>
        <dbReference type="ARBA" id="ARBA00023163"/>
    </source>
</evidence>
<protein>
    <submittedName>
        <fullName evidence="7">DNA-directed RNA polymerase specialized sigma subunit</fullName>
    </submittedName>
</protein>
<dbReference type="Pfam" id="PF08281">
    <property type="entry name" value="Sigma70_r4_2"/>
    <property type="match status" value="1"/>
</dbReference>
<dbReference type="GO" id="GO:0006352">
    <property type="term" value="P:DNA-templated transcription initiation"/>
    <property type="evidence" value="ECO:0007669"/>
    <property type="project" value="InterPro"/>
</dbReference>
<evidence type="ECO:0000256" key="3">
    <source>
        <dbReference type="ARBA" id="ARBA00023082"/>
    </source>
</evidence>
<dbReference type="InterPro" id="IPR036388">
    <property type="entry name" value="WH-like_DNA-bd_sf"/>
</dbReference>
<evidence type="ECO:0000313" key="8">
    <source>
        <dbReference type="Proteomes" id="UP000239549"/>
    </source>
</evidence>
<keyword evidence="7" id="KW-0240">DNA-directed RNA polymerase</keyword>
<comment type="caution">
    <text evidence="7">The sequence shown here is derived from an EMBL/GenBank/DDBJ whole genome shotgun (WGS) entry which is preliminary data.</text>
</comment>
<organism evidence="7 8">
    <name type="scientific">Desulfocucumis palustris</name>
    <dbReference type="NCBI Taxonomy" id="1898651"/>
    <lineage>
        <taxon>Bacteria</taxon>
        <taxon>Bacillati</taxon>
        <taxon>Bacillota</taxon>
        <taxon>Clostridia</taxon>
        <taxon>Eubacteriales</taxon>
        <taxon>Desulfocucumaceae</taxon>
        <taxon>Desulfocucumis</taxon>
    </lineage>
</organism>
<dbReference type="Gene3D" id="1.10.10.10">
    <property type="entry name" value="Winged helix-like DNA-binding domain superfamily/Winged helix DNA-binding domain"/>
    <property type="match status" value="1"/>
</dbReference>
<dbReference type="SUPFAM" id="SSF88946">
    <property type="entry name" value="Sigma2 domain of RNA polymerase sigma factors"/>
    <property type="match status" value="1"/>
</dbReference>
<dbReference type="InterPro" id="IPR039425">
    <property type="entry name" value="RNA_pol_sigma-70-like"/>
</dbReference>
<dbReference type="PANTHER" id="PTHR43133">
    <property type="entry name" value="RNA POLYMERASE ECF-TYPE SIGMA FACTO"/>
    <property type="match status" value="1"/>
</dbReference>
<dbReference type="SUPFAM" id="SSF88659">
    <property type="entry name" value="Sigma3 and sigma4 domains of RNA polymerase sigma factors"/>
    <property type="match status" value="1"/>
</dbReference>
<dbReference type="GO" id="GO:0003677">
    <property type="term" value="F:DNA binding"/>
    <property type="evidence" value="ECO:0007669"/>
    <property type="project" value="InterPro"/>
</dbReference>
<dbReference type="AlphaFoldDB" id="A0A2L2XI06"/>